<reference evidence="2" key="1">
    <citation type="submission" date="2013-04" db="EMBL/GenBank/DDBJ databases">
        <authorList>
            <person name="Qu J."/>
            <person name="Murali S.C."/>
            <person name="Bandaranaike D."/>
            <person name="Bellair M."/>
            <person name="Blankenburg K."/>
            <person name="Chao H."/>
            <person name="Dinh H."/>
            <person name="Doddapaneni H."/>
            <person name="Downs B."/>
            <person name="Dugan-Rocha S."/>
            <person name="Elkadiri S."/>
            <person name="Gnanaolivu R.D."/>
            <person name="Hernandez B."/>
            <person name="Javaid M."/>
            <person name="Jayaseelan J.C."/>
            <person name="Lee S."/>
            <person name="Li M."/>
            <person name="Ming W."/>
            <person name="Munidasa M."/>
            <person name="Muniz J."/>
            <person name="Nguyen L."/>
            <person name="Ongeri F."/>
            <person name="Osuji N."/>
            <person name="Pu L.-L."/>
            <person name="Puazo M."/>
            <person name="Qu C."/>
            <person name="Quiroz J."/>
            <person name="Raj R."/>
            <person name="Weissenberger G."/>
            <person name="Xin Y."/>
            <person name="Zou X."/>
            <person name="Han Y."/>
            <person name="Richards S."/>
            <person name="Worley K."/>
            <person name="Muzny D."/>
            <person name="Gibbs R."/>
        </authorList>
    </citation>
    <scope>NUCLEOTIDE SEQUENCE</scope>
    <source>
        <strain evidence="2">Sampled in the wild</strain>
    </source>
</reference>
<keyword evidence="3" id="KW-1185">Reference proteome</keyword>
<dbReference type="Proteomes" id="UP000792457">
    <property type="component" value="Unassembled WGS sequence"/>
</dbReference>
<dbReference type="Pfam" id="PF14846">
    <property type="entry name" value="DUF4485"/>
    <property type="match status" value="1"/>
</dbReference>
<sequence length="160" mass="18471">MTNPLQAVNADFNYNTALARALLQFYPPAERRLGRDWLRYLTFIPNSSMDELTKRNNYAWFLLLVLQRGGNELTPPFCDPPPVGQDLLPLKDILAPEVYEEVLTASSKDTILTRPIMPQLWHRWERPKNPFPEEFIKSQPVPPDGVLCYMAAFCDPDFCE</sequence>
<evidence type="ECO:0000313" key="3">
    <source>
        <dbReference type="Proteomes" id="UP000792457"/>
    </source>
</evidence>
<dbReference type="OrthoDB" id="6629291at2759"/>
<comment type="caution">
    <text evidence="2">The sequence shown here is derived from an EMBL/GenBank/DDBJ whole genome shotgun (WGS) entry which is preliminary data.</text>
</comment>
<gene>
    <name evidence="2" type="ORF">J437_LFUL014311</name>
</gene>
<organism evidence="2 3">
    <name type="scientific">Ladona fulva</name>
    <name type="common">Scarce chaser dragonfly</name>
    <name type="synonym">Libellula fulva</name>
    <dbReference type="NCBI Taxonomy" id="123851"/>
    <lineage>
        <taxon>Eukaryota</taxon>
        <taxon>Metazoa</taxon>
        <taxon>Ecdysozoa</taxon>
        <taxon>Arthropoda</taxon>
        <taxon>Hexapoda</taxon>
        <taxon>Insecta</taxon>
        <taxon>Pterygota</taxon>
        <taxon>Palaeoptera</taxon>
        <taxon>Odonata</taxon>
        <taxon>Epiprocta</taxon>
        <taxon>Anisoptera</taxon>
        <taxon>Libelluloidea</taxon>
        <taxon>Libellulidae</taxon>
        <taxon>Ladona</taxon>
    </lineage>
</organism>
<accession>A0A8K0P5D4</accession>
<dbReference type="InterPro" id="IPR027831">
    <property type="entry name" value="DUF4485"/>
</dbReference>
<reference evidence="2" key="2">
    <citation type="submission" date="2017-10" db="EMBL/GenBank/DDBJ databases">
        <title>Ladona fulva Genome sequencing and assembly.</title>
        <authorList>
            <person name="Murali S."/>
            <person name="Richards S."/>
            <person name="Bandaranaike D."/>
            <person name="Bellair M."/>
            <person name="Blankenburg K."/>
            <person name="Chao H."/>
            <person name="Dinh H."/>
            <person name="Doddapaneni H."/>
            <person name="Dugan-Rocha S."/>
            <person name="Elkadiri S."/>
            <person name="Gnanaolivu R."/>
            <person name="Hernandez B."/>
            <person name="Skinner E."/>
            <person name="Javaid M."/>
            <person name="Lee S."/>
            <person name="Li M."/>
            <person name="Ming W."/>
            <person name="Munidasa M."/>
            <person name="Muniz J."/>
            <person name="Nguyen L."/>
            <person name="Hughes D."/>
            <person name="Osuji N."/>
            <person name="Pu L.-L."/>
            <person name="Puazo M."/>
            <person name="Qu C."/>
            <person name="Quiroz J."/>
            <person name="Raj R."/>
            <person name="Weissenberger G."/>
            <person name="Xin Y."/>
            <person name="Zou X."/>
            <person name="Han Y."/>
            <person name="Worley K."/>
            <person name="Muzny D."/>
            <person name="Gibbs R."/>
        </authorList>
    </citation>
    <scope>NUCLEOTIDE SEQUENCE</scope>
    <source>
        <strain evidence="2">Sampled in the wild</strain>
    </source>
</reference>
<protein>
    <recommendedName>
        <fullName evidence="1">DUF4485 domain-containing protein</fullName>
    </recommendedName>
</protein>
<name>A0A8K0P5D4_LADFU</name>
<evidence type="ECO:0000259" key="1">
    <source>
        <dbReference type="Pfam" id="PF14846"/>
    </source>
</evidence>
<dbReference type="EMBL" id="KZ308741">
    <property type="protein sequence ID" value="KAG8233707.1"/>
    <property type="molecule type" value="Genomic_DNA"/>
</dbReference>
<proteinExistence type="predicted"/>
<evidence type="ECO:0000313" key="2">
    <source>
        <dbReference type="EMBL" id="KAG8233707.1"/>
    </source>
</evidence>
<dbReference type="AlphaFoldDB" id="A0A8K0P5D4"/>
<feature type="domain" description="DUF4485" evidence="1">
    <location>
        <begin position="9"/>
        <end position="91"/>
    </location>
</feature>